<reference evidence="3" key="1">
    <citation type="submission" date="2017-02" db="UniProtKB">
        <authorList>
            <consortium name="WormBaseParasite"/>
        </authorList>
    </citation>
    <scope>IDENTIFICATION</scope>
</reference>
<evidence type="ECO:0000313" key="2">
    <source>
        <dbReference type="Proteomes" id="UP000278627"/>
    </source>
</evidence>
<evidence type="ECO:0000313" key="3">
    <source>
        <dbReference type="WBParaSite" id="BPAG_0000163101-mRNA-1"/>
    </source>
</evidence>
<proteinExistence type="predicted"/>
<sequence length="73" mass="8355">MLPLIQLRPDVTAPLCNCRNTDKVDVAIDEEHADFARTQEVSLDSCRLLALEQIAFYMIQRDYDRNATPKCAQ</sequence>
<evidence type="ECO:0000313" key="1">
    <source>
        <dbReference type="EMBL" id="VDN82798.1"/>
    </source>
</evidence>
<name>A0A0N4T0I4_BRUPA</name>
<reference evidence="1 2" key="2">
    <citation type="submission" date="2018-11" db="EMBL/GenBank/DDBJ databases">
        <authorList>
            <consortium name="Pathogen Informatics"/>
        </authorList>
    </citation>
    <scope>NUCLEOTIDE SEQUENCE [LARGE SCALE GENOMIC DNA]</scope>
</reference>
<accession>A0A0N4T0I4</accession>
<gene>
    <name evidence="1" type="ORF">BPAG_LOCUS1612</name>
</gene>
<protein>
    <submittedName>
        <fullName evidence="1 3">Uncharacterized protein</fullName>
    </submittedName>
</protein>
<dbReference type="Proteomes" id="UP000278627">
    <property type="component" value="Unassembled WGS sequence"/>
</dbReference>
<dbReference type="WBParaSite" id="BPAG_0000163101-mRNA-1">
    <property type="protein sequence ID" value="BPAG_0000163101-mRNA-1"/>
    <property type="gene ID" value="BPAG_0000163101"/>
</dbReference>
<dbReference type="AlphaFoldDB" id="A0A0N4T0I4"/>
<keyword evidence="2" id="KW-1185">Reference proteome</keyword>
<organism evidence="3">
    <name type="scientific">Brugia pahangi</name>
    <name type="common">Filarial nematode worm</name>
    <dbReference type="NCBI Taxonomy" id="6280"/>
    <lineage>
        <taxon>Eukaryota</taxon>
        <taxon>Metazoa</taxon>
        <taxon>Ecdysozoa</taxon>
        <taxon>Nematoda</taxon>
        <taxon>Chromadorea</taxon>
        <taxon>Rhabditida</taxon>
        <taxon>Spirurina</taxon>
        <taxon>Spiruromorpha</taxon>
        <taxon>Filarioidea</taxon>
        <taxon>Onchocercidae</taxon>
        <taxon>Brugia</taxon>
    </lineage>
</organism>
<dbReference type="EMBL" id="UZAD01000140">
    <property type="protein sequence ID" value="VDN82798.1"/>
    <property type="molecule type" value="Genomic_DNA"/>
</dbReference>